<proteinExistence type="predicted"/>
<accession>A0A1V0SH41</accession>
<organism evidence="1">
    <name type="scientific">Hokovirus HKV1</name>
    <dbReference type="NCBI Taxonomy" id="1977638"/>
    <lineage>
        <taxon>Viruses</taxon>
        <taxon>Varidnaviria</taxon>
        <taxon>Bamfordvirae</taxon>
        <taxon>Nucleocytoviricota</taxon>
        <taxon>Megaviricetes</taxon>
        <taxon>Imitervirales</taxon>
        <taxon>Mimiviridae</taxon>
        <taxon>Klosneuvirinae</taxon>
        <taxon>Hokovirus</taxon>
    </lineage>
</organism>
<name>A0A1V0SH41_9VIRU</name>
<reference evidence="1" key="1">
    <citation type="journal article" date="2017" name="Science">
        <title>Giant viruses with an expanded complement of translation system components.</title>
        <authorList>
            <person name="Schulz F."/>
            <person name="Yutin N."/>
            <person name="Ivanova N.N."/>
            <person name="Ortega D.R."/>
            <person name="Lee T.K."/>
            <person name="Vierheilig J."/>
            <person name="Daims H."/>
            <person name="Horn M."/>
            <person name="Wagner M."/>
            <person name="Jensen G.J."/>
            <person name="Kyrpides N.C."/>
            <person name="Koonin E.V."/>
            <person name="Woyke T."/>
        </authorList>
    </citation>
    <scope>NUCLEOTIDE SEQUENCE</scope>
    <source>
        <strain evidence="1">HKV1</strain>
    </source>
</reference>
<dbReference type="EMBL" id="KY684106">
    <property type="protein sequence ID" value="ARF11032.1"/>
    <property type="molecule type" value="Genomic_DNA"/>
</dbReference>
<evidence type="ECO:0000313" key="1">
    <source>
        <dbReference type="EMBL" id="ARF11032.1"/>
    </source>
</evidence>
<gene>
    <name evidence="1" type="ORF">Hokovirus_4_6</name>
</gene>
<protein>
    <submittedName>
        <fullName evidence="1">Uncharacterized protein</fullName>
    </submittedName>
</protein>
<sequence length="361" mass="43424">MSILLIIIFNIIIIYMDKDIIDKIYSDFKIHHKNIILSKDIIWYNDAYLAILISKNITIKLNEKTDHNINYKKNTECMDTQLCKLSFYDFEKIKIIDNYTETLMYRQKFLTSLSKSIRKLSIYNYDNSLINTFLYFKKKFNLPKDLNIIFVTNTTSRFNLPIINNLKNNFVNYKYHYILNDDYINIIENNSCFINDFNVVSYNNYDERLKFIVNIYNTLIKLDLNDNIYIIKLFIIIKTEIIIQIIELLNLYFETVHLVSLKYDLGNITFFLLVHKKIKKYDSKHHLDIIKVLSSSSILDIEIKSIYKEFLNSMFSRFNNMCRLLLTLKNIKESNKNDYKQIKRQITIYKDYYNLKTKLIS</sequence>